<organism evidence="1 2">
    <name type="scientific">Ancylostoma duodenale</name>
    <dbReference type="NCBI Taxonomy" id="51022"/>
    <lineage>
        <taxon>Eukaryota</taxon>
        <taxon>Metazoa</taxon>
        <taxon>Ecdysozoa</taxon>
        <taxon>Nematoda</taxon>
        <taxon>Chromadorea</taxon>
        <taxon>Rhabditida</taxon>
        <taxon>Rhabditina</taxon>
        <taxon>Rhabditomorpha</taxon>
        <taxon>Strongyloidea</taxon>
        <taxon>Ancylostomatidae</taxon>
        <taxon>Ancylostomatinae</taxon>
        <taxon>Ancylostoma</taxon>
    </lineage>
</organism>
<sequence length="133" mass="15536">MAANPEISSEQMPNITIFWLFYKKHCAASIFVKDTDWMLVLDADTGVVNPNHCIEEWIDSRVDVLFYERMFNWEIAAGNYLVRLSLYSCRELFRLADIAYRKMFPREARVIPFIDAPILGECYPHCESVSTML</sequence>
<dbReference type="AlphaFoldDB" id="A0A0C2CQH0"/>
<dbReference type="OrthoDB" id="407658at2759"/>
<keyword evidence="2" id="KW-1185">Reference proteome</keyword>
<dbReference type="PANTHER" id="PTHR31562">
    <property type="entry name" value="PROTEIN CBG18972"/>
    <property type="match status" value="1"/>
</dbReference>
<dbReference type="Pfam" id="PF03314">
    <property type="entry name" value="DUF273"/>
    <property type="match status" value="1"/>
</dbReference>
<evidence type="ECO:0000313" key="2">
    <source>
        <dbReference type="Proteomes" id="UP000054047"/>
    </source>
</evidence>
<evidence type="ECO:0000313" key="1">
    <source>
        <dbReference type="EMBL" id="KIH59008.1"/>
    </source>
</evidence>
<dbReference type="Gene3D" id="3.90.550.10">
    <property type="entry name" value="Spore Coat Polysaccharide Biosynthesis Protein SpsA, Chain A"/>
    <property type="match status" value="1"/>
</dbReference>
<dbReference type="Proteomes" id="UP000054047">
    <property type="component" value="Unassembled WGS sequence"/>
</dbReference>
<dbReference type="InterPro" id="IPR004988">
    <property type="entry name" value="DUF273"/>
</dbReference>
<dbReference type="EMBL" id="KN732442">
    <property type="protein sequence ID" value="KIH59008.1"/>
    <property type="molecule type" value="Genomic_DNA"/>
</dbReference>
<accession>A0A0C2CQH0</accession>
<dbReference type="InterPro" id="IPR029044">
    <property type="entry name" value="Nucleotide-diphossugar_trans"/>
</dbReference>
<dbReference type="PANTHER" id="PTHR31562:SF8">
    <property type="entry name" value="ALPHA-1,6-MANNOSYLTRANSFERASE"/>
    <property type="match status" value="1"/>
</dbReference>
<gene>
    <name evidence="1" type="ORF">ANCDUO_10776</name>
</gene>
<name>A0A0C2CQH0_9BILA</name>
<evidence type="ECO:0008006" key="3">
    <source>
        <dbReference type="Google" id="ProtNLM"/>
    </source>
</evidence>
<reference evidence="1 2" key="1">
    <citation type="submission" date="2013-12" db="EMBL/GenBank/DDBJ databases">
        <title>Draft genome of the parsitic nematode Ancylostoma duodenale.</title>
        <authorList>
            <person name="Mitreva M."/>
        </authorList>
    </citation>
    <scope>NUCLEOTIDE SEQUENCE [LARGE SCALE GENOMIC DNA]</scope>
    <source>
        <strain evidence="1 2">Zhejiang</strain>
    </source>
</reference>
<proteinExistence type="predicted"/>
<protein>
    <recommendedName>
        <fullName evidence="3">Nucleotide-diphospho-sugar transferase domain-containing protein</fullName>
    </recommendedName>
</protein>